<organism evidence="6 7">
    <name type="scientific">Pseudoleptotrichia goodfellowii</name>
    <dbReference type="NCBI Taxonomy" id="157692"/>
    <lineage>
        <taxon>Bacteria</taxon>
        <taxon>Fusobacteriati</taxon>
        <taxon>Fusobacteriota</taxon>
        <taxon>Fusobacteriia</taxon>
        <taxon>Fusobacteriales</taxon>
        <taxon>Leptotrichiaceae</taxon>
        <taxon>Pseudoleptotrichia</taxon>
    </lineage>
</organism>
<dbReference type="Pfam" id="PF22645">
    <property type="entry name" value="GKRP_SIS_N"/>
    <property type="match status" value="1"/>
</dbReference>
<dbReference type="NCBIfam" id="TIGR00274">
    <property type="entry name" value="N-acetylmuramic acid 6-phosphate etherase"/>
    <property type="match status" value="1"/>
</dbReference>
<feature type="active site" description="Proton donor" evidence="3">
    <location>
        <position position="84"/>
    </location>
</feature>
<evidence type="ECO:0000256" key="3">
    <source>
        <dbReference type="HAMAP-Rule" id="MF_00068"/>
    </source>
</evidence>
<dbReference type="EMBL" id="AP019822">
    <property type="protein sequence ID" value="BBM35806.1"/>
    <property type="molecule type" value="Genomic_DNA"/>
</dbReference>
<dbReference type="InterPro" id="IPR005486">
    <property type="entry name" value="Glucokinase_regulatory_CS"/>
</dbReference>
<dbReference type="Gene3D" id="3.40.50.10490">
    <property type="entry name" value="Glucose-6-phosphate isomerase like protein, domain 1"/>
    <property type="match status" value="1"/>
</dbReference>
<dbReference type="RefSeq" id="WP_036056064.1">
    <property type="nucleotide sequence ID" value="NZ_AP019822.1"/>
</dbReference>
<comment type="similarity">
    <text evidence="3">Belongs to the GCKR-like family. MurNAc-6-P etherase subfamily.</text>
</comment>
<dbReference type="Proteomes" id="UP000321606">
    <property type="component" value="Chromosome"/>
</dbReference>
<dbReference type="GO" id="GO:0016803">
    <property type="term" value="F:ether hydrolase activity"/>
    <property type="evidence" value="ECO:0007669"/>
    <property type="project" value="TreeGrafter"/>
</dbReference>
<reference evidence="6 7" key="1">
    <citation type="submission" date="2019-07" db="EMBL/GenBank/DDBJ databases">
        <title>Complete Genome Sequence of Leptotrichia goodfellowii Strain JCM 16774.</title>
        <authorList>
            <person name="Watanabe S."/>
            <person name="Cui L."/>
        </authorList>
    </citation>
    <scope>NUCLEOTIDE SEQUENCE [LARGE SCALE GENOMIC DNA]</scope>
    <source>
        <strain evidence="6 7">JCM16774</strain>
    </source>
</reference>
<dbReference type="GO" id="GO:0046348">
    <property type="term" value="P:amino sugar catabolic process"/>
    <property type="evidence" value="ECO:0007669"/>
    <property type="project" value="InterPro"/>
</dbReference>
<evidence type="ECO:0000259" key="5">
    <source>
        <dbReference type="PROSITE" id="PS51464"/>
    </source>
</evidence>
<keyword evidence="1 3" id="KW-0456">Lyase</keyword>
<evidence type="ECO:0000256" key="4">
    <source>
        <dbReference type="SAM" id="Coils"/>
    </source>
</evidence>
<dbReference type="NCBIfam" id="NF009222">
    <property type="entry name" value="PRK12570.1"/>
    <property type="match status" value="1"/>
</dbReference>
<evidence type="ECO:0000256" key="2">
    <source>
        <dbReference type="ARBA" id="ARBA00023277"/>
    </source>
</evidence>
<dbReference type="GO" id="GO:0097367">
    <property type="term" value="F:carbohydrate derivative binding"/>
    <property type="evidence" value="ECO:0007669"/>
    <property type="project" value="InterPro"/>
</dbReference>
<dbReference type="GO" id="GO:0009254">
    <property type="term" value="P:peptidoglycan turnover"/>
    <property type="evidence" value="ECO:0007669"/>
    <property type="project" value="TreeGrafter"/>
</dbReference>
<dbReference type="InterPro" id="IPR005488">
    <property type="entry name" value="Etherase_MurQ"/>
</dbReference>
<dbReference type="PANTHER" id="PTHR10088:SF4">
    <property type="entry name" value="GLUCOKINASE REGULATORY PROTEIN"/>
    <property type="match status" value="1"/>
</dbReference>
<evidence type="ECO:0000256" key="1">
    <source>
        <dbReference type="ARBA" id="ARBA00023239"/>
    </source>
</evidence>
<feature type="active site" evidence="3">
    <location>
        <position position="115"/>
    </location>
</feature>
<dbReference type="SUPFAM" id="SSF53697">
    <property type="entry name" value="SIS domain"/>
    <property type="match status" value="1"/>
</dbReference>
<protein>
    <recommendedName>
        <fullName evidence="3">N-acetylmuramic acid 6-phosphate etherase</fullName>
        <shortName evidence="3">MurNAc-6-P etherase</shortName>
        <ecNumber evidence="3">4.2.1.126</ecNumber>
    </recommendedName>
    <alternativeName>
        <fullName evidence="3">N-acetylmuramic acid 6-phosphate hydrolase</fullName>
    </alternativeName>
    <alternativeName>
        <fullName evidence="3">N-acetylmuramic acid 6-phosphate lyase</fullName>
    </alternativeName>
</protein>
<keyword evidence="2 3" id="KW-0119">Carbohydrate metabolism</keyword>
<dbReference type="PROSITE" id="PS51464">
    <property type="entry name" value="SIS"/>
    <property type="match status" value="1"/>
</dbReference>
<evidence type="ECO:0000313" key="7">
    <source>
        <dbReference type="Proteomes" id="UP000321606"/>
    </source>
</evidence>
<dbReference type="Gene3D" id="1.10.8.1080">
    <property type="match status" value="1"/>
</dbReference>
<gene>
    <name evidence="3" type="primary">murQ</name>
    <name evidence="6" type="ORF">JCM16774_0736</name>
</gene>
<dbReference type="PANTHER" id="PTHR10088">
    <property type="entry name" value="GLUCOKINASE REGULATORY PROTEIN"/>
    <property type="match status" value="1"/>
</dbReference>
<dbReference type="CDD" id="cd05007">
    <property type="entry name" value="SIS_Etherase"/>
    <property type="match status" value="1"/>
</dbReference>
<comment type="function">
    <text evidence="3">Specifically catalyzes the cleavage of the D-lactyl ether substituent of MurNAc 6-phosphate, producing GlcNAc 6-phosphate and D-lactate.</text>
</comment>
<evidence type="ECO:0000313" key="6">
    <source>
        <dbReference type="EMBL" id="BBM35806.1"/>
    </source>
</evidence>
<dbReference type="GO" id="GO:0016835">
    <property type="term" value="F:carbon-oxygen lyase activity"/>
    <property type="evidence" value="ECO:0007669"/>
    <property type="project" value="UniProtKB-UniRule"/>
</dbReference>
<feature type="domain" description="SIS" evidence="5">
    <location>
        <begin position="56"/>
        <end position="219"/>
    </location>
</feature>
<name>A0A510J9R6_9FUSO</name>
<dbReference type="EC" id="4.2.1.126" evidence="3"/>
<keyword evidence="4" id="KW-0175">Coiled coil</keyword>
<accession>A0A510J9R6</accession>
<dbReference type="KEGG" id="lgo:JCM16774_0736"/>
<dbReference type="PROSITE" id="PS01272">
    <property type="entry name" value="GCKR"/>
    <property type="match status" value="1"/>
</dbReference>
<dbReference type="AlphaFoldDB" id="A0A510J9R6"/>
<dbReference type="STRING" id="714315.GCA_000516535_00734"/>
<dbReference type="InterPro" id="IPR001347">
    <property type="entry name" value="SIS_dom"/>
</dbReference>
<dbReference type="UniPathway" id="UPA00342"/>
<dbReference type="NCBIfam" id="NF003915">
    <property type="entry name" value="PRK05441.1"/>
    <property type="match status" value="1"/>
</dbReference>
<dbReference type="OrthoDB" id="9813395at2"/>
<comment type="pathway">
    <text evidence="3">Amino-sugar metabolism; N-acetylmuramate degradation.</text>
</comment>
<dbReference type="InterPro" id="IPR040190">
    <property type="entry name" value="MURQ/GCKR"/>
</dbReference>
<sequence length="306" mass="33657">MIDLSKLSTEQNNPNSKNIELQDSYEIVKRINEEDKKVAFCVEKELPNISKLIDAIMSRYKEETRIVYVGAGTSGRLGILDASECPPTYGVSFEKVQGIIAGGNEAIFKARENAEDSKEEGKQDLININLTENDVVIGLAASGRTPYVLGAIEYANSIGAVTGSITCSENSELSKVSQYPIEVTVGPEIVTGSTRMKAGTAQKMILNMISTTVMIKIGKVFSGYMVDVKTSNQKLVERAKRIIMNTTGSDYETTSRVLAKASNEVKTAIAMILLSLDKETAKEKLKEYNNNVARLIHEYSHKIERK</sequence>
<dbReference type="HAMAP" id="MF_00068">
    <property type="entry name" value="MurQ"/>
    <property type="match status" value="1"/>
</dbReference>
<comment type="miscellaneous">
    <text evidence="3">A lyase-type mechanism (elimination/hydration) is suggested for the cleavage of the lactyl ether bond of MurNAc 6-phosphate, with the formation of an alpha,beta-unsaturated aldehyde intermediate with (E)-stereochemistry, followed by the syn addition of water to give product.</text>
</comment>
<dbReference type="GO" id="GO:0097173">
    <property type="term" value="P:N-acetylmuramic acid catabolic process"/>
    <property type="evidence" value="ECO:0007669"/>
    <property type="project" value="UniProtKB-UniPathway"/>
</dbReference>
<comment type="catalytic activity">
    <reaction evidence="3">
        <text>N-acetyl-D-muramate 6-phosphate + H2O = N-acetyl-D-glucosamine 6-phosphate + (R)-lactate</text>
        <dbReference type="Rhea" id="RHEA:26410"/>
        <dbReference type="ChEBI" id="CHEBI:15377"/>
        <dbReference type="ChEBI" id="CHEBI:16004"/>
        <dbReference type="ChEBI" id="CHEBI:57513"/>
        <dbReference type="ChEBI" id="CHEBI:58722"/>
        <dbReference type="EC" id="4.2.1.126"/>
    </reaction>
</comment>
<dbReference type="FunFam" id="3.40.50.10490:FF:000014">
    <property type="entry name" value="N-acetylmuramic acid 6-phosphate etherase"/>
    <property type="match status" value="1"/>
</dbReference>
<proteinExistence type="inferred from homology"/>
<dbReference type="InterPro" id="IPR046348">
    <property type="entry name" value="SIS_dom_sf"/>
</dbReference>
<feature type="coiled-coil region" evidence="4">
    <location>
        <begin position="271"/>
        <end position="298"/>
    </location>
</feature>
<comment type="subunit">
    <text evidence="3">Homodimer.</text>
</comment>